<sequence>MLPTQPYLKTIERDLWYRTCFKFTNMQRKNKIGLVLSSPPGYSETFFRNKIRGLQEHGYEVVLFVENLDQIPDDLNCSIYAASNFNGGIVLKVMTFFGVLIRSFIFHPMRTMKLYQLDKADGVSITKRLKHIVLNAFILKHHVDWLHFGFGMLAVNRENVAQAMQAKMAVSFRGFDLYLSPLKHPNCYVNLFQKDVYYHVLSEEMKDDLTHYGIRDERIFVITPAIDVSFFKRPEALIKNSDHTLQIITVARLHWKKGLEYTLEALEILKKTGVTFHFTVVGTGSEYERLVFAAYQLDILEHITFIGKTSQKDIKTYLENSDIYLQYSIQEGFCNALLEAQSMGLLCISSDAEGLSENILHEETGWVVPKRQPKLLAQKIQEVQSLSDSQKATIRHKAVSRVQNQFNLERQVQAFLRLYQL</sequence>
<dbReference type="PANTHER" id="PTHR12526">
    <property type="entry name" value="GLYCOSYLTRANSFERASE"/>
    <property type="match status" value="1"/>
</dbReference>
<proteinExistence type="predicted"/>
<reference evidence="3 4" key="1">
    <citation type="submission" date="2018-01" db="EMBL/GenBank/DDBJ databases">
        <title>The draft genome of Hanstruepera neustonica JCM19743.</title>
        <authorList>
            <person name="He R.-H."/>
            <person name="Du Z.-J."/>
        </authorList>
    </citation>
    <scope>NUCLEOTIDE SEQUENCE [LARGE SCALE GENOMIC DNA]</scope>
    <source>
        <strain evidence="3 4">JCM19743</strain>
    </source>
</reference>
<organism evidence="3 4">
    <name type="scientific">Hanstruepera neustonica</name>
    <dbReference type="NCBI Taxonomy" id="1445657"/>
    <lineage>
        <taxon>Bacteria</taxon>
        <taxon>Pseudomonadati</taxon>
        <taxon>Bacteroidota</taxon>
        <taxon>Flavobacteriia</taxon>
        <taxon>Flavobacteriales</taxon>
        <taxon>Flavobacteriaceae</taxon>
        <taxon>Hanstruepera</taxon>
    </lineage>
</organism>
<feature type="domain" description="Glycosyltransferase subfamily 4-like N-terminal" evidence="2">
    <location>
        <begin position="44"/>
        <end position="229"/>
    </location>
</feature>
<dbReference type="PANTHER" id="PTHR12526:SF630">
    <property type="entry name" value="GLYCOSYLTRANSFERASE"/>
    <property type="match status" value="1"/>
</dbReference>
<dbReference type="Pfam" id="PF13439">
    <property type="entry name" value="Glyco_transf_4"/>
    <property type="match status" value="1"/>
</dbReference>
<dbReference type="Gene3D" id="3.40.50.2000">
    <property type="entry name" value="Glycogen Phosphorylase B"/>
    <property type="match status" value="2"/>
</dbReference>
<dbReference type="CDD" id="cd03801">
    <property type="entry name" value="GT4_PimA-like"/>
    <property type="match status" value="1"/>
</dbReference>
<dbReference type="GO" id="GO:0016757">
    <property type="term" value="F:glycosyltransferase activity"/>
    <property type="evidence" value="ECO:0007669"/>
    <property type="project" value="InterPro"/>
</dbReference>
<evidence type="ECO:0000313" key="4">
    <source>
        <dbReference type="Proteomes" id="UP000236641"/>
    </source>
</evidence>
<dbReference type="Proteomes" id="UP000236641">
    <property type="component" value="Unassembled WGS sequence"/>
</dbReference>
<evidence type="ECO:0000313" key="3">
    <source>
        <dbReference type="EMBL" id="PNQ72096.1"/>
    </source>
</evidence>
<gene>
    <name evidence="3" type="ORF">C1T31_13400</name>
</gene>
<dbReference type="EMBL" id="POWF01000011">
    <property type="protein sequence ID" value="PNQ72096.1"/>
    <property type="molecule type" value="Genomic_DNA"/>
</dbReference>
<evidence type="ECO:0000259" key="2">
    <source>
        <dbReference type="Pfam" id="PF13439"/>
    </source>
</evidence>
<comment type="caution">
    <text evidence="3">The sequence shown here is derived from an EMBL/GenBank/DDBJ whole genome shotgun (WGS) entry which is preliminary data.</text>
</comment>
<evidence type="ECO:0008006" key="5">
    <source>
        <dbReference type="Google" id="ProtNLM"/>
    </source>
</evidence>
<protein>
    <recommendedName>
        <fullName evidence="5">Glycosyl transferase family 1 domain-containing protein</fullName>
    </recommendedName>
</protein>
<dbReference type="AlphaFoldDB" id="A0A2K1DVM5"/>
<dbReference type="InterPro" id="IPR028098">
    <property type="entry name" value="Glyco_trans_4-like_N"/>
</dbReference>
<dbReference type="SUPFAM" id="SSF53756">
    <property type="entry name" value="UDP-Glycosyltransferase/glycogen phosphorylase"/>
    <property type="match status" value="1"/>
</dbReference>
<feature type="domain" description="Glycosyl transferase family 1" evidence="1">
    <location>
        <begin position="244"/>
        <end position="393"/>
    </location>
</feature>
<keyword evidence="4" id="KW-1185">Reference proteome</keyword>
<name>A0A2K1DVM5_9FLAO</name>
<dbReference type="InterPro" id="IPR001296">
    <property type="entry name" value="Glyco_trans_1"/>
</dbReference>
<evidence type="ECO:0000259" key="1">
    <source>
        <dbReference type="Pfam" id="PF00534"/>
    </source>
</evidence>
<dbReference type="OrthoDB" id="832722at2"/>
<dbReference type="Pfam" id="PF00534">
    <property type="entry name" value="Glycos_transf_1"/>
    <property type="match status" value="1"/>
</dbReference>
<accession>A0A2K1DVM5</accession>